<sequence>MTIDAQSTSSNFVYSDHTDCGSLSQTHEFTVPIEEDKYDGLVDGKEIHYTRLSDPSPSDDWQMKWSFLKIEQLDMECDERPYVTTFFDGFAGTELDTNNWITGYRDIPPFNLTLNEEDAKSLALPEFVSVEDDLLRLRIGTNNTGNNTVTFIQPDSSEVERSFRNGTGTITTNTNRKWETQNLRGGCLSKGRYTIRAKAPQVHLDESFVSAVWFFGWAGEVDLYEQCLNNNSSLGNSCDVMKASFHQWAVDDGNVGQHYDLQNRSPNAGESGEHMFYQKKIEDKGKYSGKFIEYQLEWTPYEMIIRYDNEEVFTFHRYWTFDEEGCKRFPLTCDRIPSGVPLDNVWEIVTWNRWRSFFMDLVISTGLNRADEVFEEDEFFEVDWVRFEHKTDNALINGPELLCPGENLGDFNYSMTFDDVIQGPIQWSFSEEGVVPRSSLNQNPLRLWSIDDDLNSFDIQATTQNGLSCMDYRVAGTVRVGNPTVENFTTENRGCSGLVLYGDYPADIGTYDWQVFPTDKNVPLDITQGDNWLAVHPDDLSSTASYGFRYILTLTNRCGRTQQEGFHWVQGCKEFTIKSITNPVTDLLRYVIYEDGKEYARDNEVDVFLYDFNGNVLSTQKSTGRGEIAVTPLQPKTYYLSAKIPGTEQAVSTTIIKN</sequence>
<dbReference type="GO" id="GO:0005975">
    <property type="term" value="P:carbohydrate metabolic process"/>
    <property type="evidence" value="ECO:0007669"/>
    <property type="project" value="InterPro"/>
</dbReference>
<evidence type="ECO:0000313" key="3">
    <source>
        <dbReference type="EMBL" id="SEQ48004.1"/>
    </source>
</evidence>
<comment type="similarity">
    <text evidence="1">Belongs to the glycosyl hydrolase 16 family.</text>
</comment>
<dbReference type="STRING" id="478744.SAMN05444359_110133"/>
<evidence type="ECO:0000259" key="2">
    <source>
        <dbReference type="PROSITE" id="PS51762"/>
    </source>
</evidence>
<gene>
    <name evidence="3" type="ORF">SAMN05444359_110133</name>
</gene>
<dbReference type="InParanoid" id="A0A1H9GD35"/>
<protein>
    <recommendedName>
        <fullName evidence="2">GH16 domain-containing protein</fullName>
    </recommendedName>
</protein>
<dbReference type="GO" id="GO:0004553">
    <property type="term" value="F:hydrolase activity, hydrolyzing O-glycosyl compounds"/>
    <property type="evidence" value="ECO:0007669"/>
    <property type="project" value="InterPro"/>
</dbReference>
<accession>A0A1H9GD35</accession>
<keyword evidence="4" id="KW-1185">Reference proteome</keyword>
<dbReference type="PROSITE" id="PS51762">
    <property type="entry name" value="GH16_2"/>
    <property type="match status" value="1"/>
</dbReference>
<dbReference type="EMBL" id="FOFB01000010">
    <property type="protein sequence ID" value="SEQ48004.1"/>
    <property type="molecule type" value="Genomic_DNA"/>
</dbReference>
<dbReference type="RefSeq" id="WP_139211844.1">
    <property type="nucleotide sequence ID" value="NZ_FOFB01000010.1"/>
</dbReference>
<feature type="domain" description="GH16" evidence="2">
    <location>
        <begin position="49"/>
        <end position="393"/>
    </location>
</feature>
<evidence type="ECO:0000256" key="1">
    <source>
        <dbReference type="ARBA" id="ARBA00006865"/>
    </source>
</evidence>
<evidence type="ECO:0000313" key="4">
    <source>
        <dbReference type="Proteomes" id="UP000199021"/>
    </source>
</evidence>
<organism evidence="3 4">
    <name type="scientific">Neolewinella agarilytica</name>
    <dbReference type="NCBI Taxonomy" id="478744"/>
    <lineage>
        <taxon>Bacteria</taxon>
        <taxon>Pseudomonadati</taxon>
        <taxon>Bacteroidota</taxon>
        <taxon>Saprospiria</taxon>
        <taxon>Saprospirales</taxon>
        <taxon>Lewinellaceae</taxon>
        <taxon>Neolewinella</taxon>
    </lineage>
</organism>
<dbReference type="SUPFAM" id="SSF49899">
    <property type="entry name" value="Concanavalin A-like lectins/glucanases"/>
    <property type="match status" value="1"/>
</dbReference>
<reference evidence="4" key="1">
    <citation type="submission" date="2016-10" db="EMBL/GenBank/DDBJ databases">
        <authorList>
            <person name="Varghese N."/>
            <person name="Submissions S."/>
        </authorList>
    </citation>
    <scope>NUCLEOTIDE SEQUENCE [LARGE SCALE GENOMIC DNA]</scope>
    <source>
        <strain evidence="4">DSM 24740</strain>
    </source>
</reference>
<dbReference type="InterPro" id="IPR000757">
    <property type="entry name" value="Beta-glucanase-like"/>
</dbReference>
<dbReference type="Gene3D" id="2.60.120.200">
    <property type="match status" value="1"/>
</dbReference>
<dbReference type="InterPro" id="IPR013320">
    <property type="entry name" value="ConA-like_dom_sf"/>
</dbReference>
<proteinExistence type="inferred from homology"/>
<name>A0A1H9GD35_9BACT</name>
<dbReference type="AlphaFoldDB" id="A0A1H9GD35"/>
<dbReference type="Proteomes" id="UP000199021">
    <property type="component" value="Unassembled WGS sequence"/>
</dbReference>